<comment type="caution">
    <text evidence="4">The sequence shown here is derived from an EMBL/GenBank/DDBJ whole genome shotgun (WGS) entry which is preliminary data.</text>
</comment>
<evidence type="ECO:0000313" key="5">
    <source>
        <dbReference type="Proteomes" id="UP001515480"/>
    </source>
</evidence>
<dbReference type="PANTHER" id="PTHR24216:SF65">
    <property type="entry name" value="PAXILLIN-LIKE PROTEIN 1"/>
    <property type="match status" value="1"/>
</dbReference>
<keyword evidence="2" id="KW-0812">Transmembrane</keyword>
<evidence type="ECO:0000313" key="4">
    <source>
        <dbReference type="EMBL" id="KAL1507404.1"/>
    </source>
</evidence>
<feature type="signal peptide" evidence="3">
    <location>
        <begin position="1"/>
        <end position="15"/>
    </location>
</feature>
<reference evidence="4 5" key="1">
    <citation type="journal article" date="2024" name="Science">
        <title>Giant polyketide synthase enzymes in the biosynthesis of giant marine polyether toxins.</title>
        <authorList>
            <person name="Fallon T.R."/>
            <person name="Shende V.V."/>
            <person name="Wierzbicki I.H."/>
            <person name="Pendleton A.L."/>
            <person name="Watervoot N.F."/>
            <person name="Auber R.P."/>
            <person name="Gonzalez D.J."/>
            <person name="Wisecaver J.H."/>
            <person name="Moore B.S."/>
        </authorList>
    </citation>
    <scope>NUCLEOTIDE SEQUENCE [LARGE SCALE GENOMIC DNA]</scope>
    <source>
        <strain evidence="4 5">12B1</strain>
    </source>
</reference>
<protein>
    <submittedName>
        <fullName evidence="4">Uncharacterized protein</fullName>
    </submittedName>
</protein>
<feature type="chain" id="PRO_5044311274" evidence="3">
    <location>
        <begin position="16"/>
        <end position="964"/>
    </location>
</feature>
<dbReference type="PRINTS" id="PR01217">
    <property type="entry name" value="PRICHEXTENSN"/>
</dbReference>
<feature type="region of interest" description="Disordered" evidence="1">
    <location>
        <begin position="762"/>
        <end position="837"/>
    </location>
</feature>
<feature type="transmembrane region" description="Helical" evidence="2">
    <location>
        <begin position="876"/>
        <end position="895"/>
    </location>
</feature>
<keyword evidence="5" id="KW-1185">Reference proteome</keyword>
<accession>A0AB34IUX7</accession>
<evidence type="ECO:0000256" key="3">
    <source>
        <dbReference type="SAM" id="SignalP"/>
    </source>
</evidence>
<sequence>MQLRLLLALLALVHARSPSDDFADALVQCIRSHAEEAAASLPRWGNSCLPPTEKVDLQAAIYDRTLARIRARYGYTGALWCAFYSVRMTGKEYDPNDVQPNNPNFADWYRSLLCPWDVEVCGDEPLGSHGEEWRGVPVEGAPHQNAQYLTTPADNYVQNEPDRRTMSCGLCGHLRRVLGKPPFTMEPPAIPPEEQPQLFTANWDFHPFGAWLANEATRSNRPMLDVVSDINVWRASNGEEIHGYLWQSTRLLAYTTGSLEGERLPPHALDPLRGAKHVFEVCAPSWWLAPQSRDDCAHAAGHALFYYFLDVGQAMEACWDDAIVDHTPGQKYDRDTDTRSSALSAKDLLKWRWLCATGIYHAAGNTMSVEILSKLAAAAVGAEEYLCKRSNVWGDEARYFDRCAAGLGIKETEARLQQVKRGECVPAVLRDGSAKPPAVWEEKQLRQYGQTQQISCNPAKYFVQANDQCPLAYKAVFPCDPNKKDYNFCTGKWGGAVVKGVAGPRAIVYEKQSWGKQQIVLQLAAALTQEQQDAISRDDWIFNDKGKGLIRYLPRDAAEFAALSDFDHVILTQLHPLELTSDVTVTPYHELCASHEILRETFQCLGDEQPRPRAGDNEVKYVVNAGWHMGYPVGVWGGTCTCPDGRVYTAGDRGDICGSLACFGGVQGECIEHEGVYSFREVHCAPLATTRVAARPRDVNVVVEVARGVGEWGGTCTCPDGGVYLVGDNQDQCGSLACVNGVSSPCNHYASTWKGRKVICEKTISPPSKPSPPPSPHPPPPPPSPSPSPPPSFPAKSPLAPPHLPSPLPPPSPSPTPPPPPPPRLPAPPSPNTPPLSSASLIAAAAWLHARGGGGAADFSHAPLPSDVDLEILEPLILGGVILVSCTAIVVVACVRRTCRRPKTSGAYERTERVPIAETDPEQSADETSAFSEHDGRRVGGWPQGKRKKPKERGGVFRAGCVTI</sequence>
<feature type="compositionally biased region" description="Pro residues" evidence="1">
    <location>
        <begin position="767"/>
        <end position="834"/>
    </location>
</feature>
<keyword evidence="2" id="KW-0472">Membrane</keyword>
<dbReference type="Proteomes" id="UP001515480">
    <property type="component" value="Unassembled WGS sequence"/>
</dbReference>
<evidence type="ECO:0000256" key="1">
    <source>
        <dbReference type="SAM" id="MobiDB-lite"/>
    </source>
</evidence>
<evidence type="ECO:0000256" key="2">
    <source>
        <dbReference type="SAM" id="Phobius"/>
    </source>
</evidence>
<keyword evidence="2" id="KW-1133">Transmembrane helix</keyword>
<name>A0AB34IUX7_PRYPA</name>
<proteinExistence type="predicted"/>
<keyword evidence="3" id="KW-0732">Signal</keyword>
<dbReference type="PANTHER" id="PTHR24216">
    <property type="entry name" value="PAXILLIN-RELATED"/>
    <property type="match status" value="1"/>
</dbReference>
<feature type="region of interest" description="Disordered" evidence="1">
    <location>
        <begin position="917"/>
        <end position="959"/>
    </location>
</feature>
<dbReference type="AlphaFoldDB" id="A0AB34IUX7"/>
<organism evidence="4 5">
    <name type="scientific">Prymnesium parvum</name>
    <name type="common">Toxic golden alga</name>
    <dbReference type="NCBI Taxonomy" id="97485"/>
    <lineage>
        <taxon>Eukaryota</taxon>
        <taxon>Haptista</taxon>
        <taxon>Haptophyta</taxon>
        <taxon>Prymnesiophyceae</taxon>
        <taxon>Prymnesiales</taxon>
        <taxon>Prymnesiaceae</taxon>
        <taxon>Prymnesium</taxon>
    </lineage>
</organism>
<gene>
    <name evidence="4" type="ORF">AB1Y20_008246</name>
</gene>
<dbReference type="EMBL" id="JBGBPQ010000018">
    <property type="protein sequence ID" value="KAL1507404.1"/>
    <property type="molecule type" value="Genomic_DNA"/>
</dbReference>